<dbReference type="Pfam" id="PF12796">
    <property type="entry name" value="Ank_2"/>
    <property type="match status" value="2"/>
</dbReference>
<gene>
    <name evidence="2" type="ORF">LWI28_014696</name>
</gene>
<feature type="repeat" description="ANK" evidence="1">
    <location>
        <begin position="220"/>
        <end position="243"/>
    </location>
</feature>
<reference evidence="2" key="2">
    <citation type="submission" date="2023-02" db="EMBL/GenBank/DDBJ databases">
        <authorList>
            <person name="Swenson N.G."/>
            <person name="Wegrzyn J.L."/>
            <person name="Mcevoy S.L."/>
        </authorList>
    </citation>
    <scope>NUCLEOTIDE SEQUENCE</scope>
    <source>
        <strain evidence="2">91603</strain>
        <tissue evidence="2">Leaf</tissue>
    </source>
</reference>
<dbReference type="SMART" id="SM00248">
    <property type="entry name" value="ANK"/>
    <property type="match status" value="6"/>
</dbReference>
<protein>
    <submittedName>
        <fullName evidence="2">Uncharacterized protein</fullName>
    </submittedName>
</protein>
<proteinExistence type="predicted"/>
<dbReference type="EMBL" id="JAJSOW010000100">
    <property type="protein sequence ID" value="KAI9186195.1"/>
    <property type="molecule type" value="Genomic_DNA"/>
</dbReference>
<organism evidence="2 3">
    <name type="scientific">Acer negundo</name>
    <name type="common">Box elder</name>
    <dbReference type="NCBI Taxonomy" id="4023"/>
    <lineage>
        <taxon>Eukaryota</taxon>
        <taxon>Viridiplantae</taxon>
        <taxon>Streptophyta</taxon>
        <taxon>Embryophyta</taxon>
        <taxon>Tracheophyta</taxon>
        <taxon>Spermatophyta</taxon>
        <taxon>Magnoliopsida</taxon>
        <taxon>eudicotyledons</taxon>
        <taxon>Gunneridae</taxon>
        <taxon>Pentapetalae</taxon>
        <taxon>rosids</taxon>
        <taxon>malvids</taxon>
        <taxon>Sapindales</taxon>
        <taxon>Sapindaceae</taxon>
        <taxon>Hippocastanoideae</taxon>
        <taxon>Acereae</taxon>
        <taxon>Acer</taxon>
    </lineage>
</organism>
<keyword evidence="1" id="KW-0040">ANK repeat</keyword>
<sequence length="328" mass="35996">MKPDHLQAALDGNVAASPFCYINDPTKSDIFHKVSPSGNSLLQVAASCGHINIIELMKPRFPDLILKKNSDGDTALHVAVRAGDLNTVNKLIECAREIPSSSGTNYYESLLKMKNNGGNTALHEAVSVLVESNKSVYTLVSVAHSLVIKYPGVSYHQNNASKSPLCLAVASDNDELLGYILETLGYILETLSHEDGDSVECPKGKSPVHVAIQRKNWNEEGFCPLHLACENGHVRVVQELLRKWPDPTELIGDNGQSILHVVAKNGKDELVRFLLKQDGIDKLINEMDKDGNTPFHLAPLHHRSMVVASSVERALESRPCKLSWLDNL</sequence>
<accession>A0AAD5NWU2</accession>
<reference evidence="2" key="1">
    <citation type="journal article" date="2022" name="Plant J.">
        <title>Strategies of tolerance reflected in two North American maple genomes.</title>
        <authorList>
            <person name="McEvoy S.L."/>
            <person name="Sezen U.U."/>
            <person name="Trouern-Trend A."/>
            <person name="McMahon S.M."/>
            <person name="Schaberg P.G."/>
            <person name="Yang J."/>
            <person name="Wegrzyn J.L."/>
            <person name="Swenson N.G."/>
        </authorList>
    </citation>
    <scope>NUCLEOTIDE SEQUENCE</scope>
    <source>
        <strain evidence="2">91603</strain>
    </source>
</reference>
<feature type="repeat" description="ANK" evidence="1">
    <location>
        <begin position="254"/>
        <end position="276"/>
    </location>
</feature>
<evidence type="ECO:0000256" key="1">
    <source>
        <dbReference type="PROSITE-ProRule" id="PRU00023"/>
    </source>
</evidence>
<dbReference type="PANTHER" id="PTHR24121">
    <property type="entry name" value="NO MECHANORECEPTOR POTENTIAL C, ISOFORM D-RELATED"/>
    <property type="match status" value="1"/>
</dbReference>
<dbReference type="Proteomes" id="UP001064489">
    <property type="component" value="Chromosome 3"/>
</dbReference>
<evidence type="ECO:0000313" key="3">
    <source>
        <dbReference type="Proteomes" id="UP001064489"/>
    </source>
</evidence>
<dbReference type="InterPro" id="IPR002110">
    <property type="entry name" value="Ankyrin_rpt"/>
</dbReference>
<dbReference type="PROSITE" id="PS50088">
    <property type="entry name" value="ANK_REPEAT"/>
    <property type="match status" value="3"/>
</dbReference>
<dbReference type="AlphaFoldDB" id="A0AAD5NWU2"/>
<dbReference type="SUPFAM" id="SSF48403">
    <property type="entry name" value="Ankyrin repeat"/>
    <property type="match status" value="1"/>
</dbReference>
<dbReference type="PANTHER" id="PTHR24121:SF22">
    <property type="entry name" value="PROTEIN ACCELERATED CELL DEATH 6-LIKE"/>
    <property type="match status" value="1"/>
</dbReference>
<comment type="caution">
    <text evidence="2">The sequence shown here is derived from an EMBL/GenBank/DDBJ whole genome shotgun (WGS) entry which is preliminary data.</text>
</comment>
<feature type="repeat" description="ANK" evidence="1">
    <location>
        <begin position="71"/>
        <end position="103"/>
    </location>
</feature>
<dbReference type="Gene3D" id="1.25.40.20">
    <property type="entry name" value="Ankyrin repeat-containing domain"/>
    <property type="match status" value="2"/>
</dbReference>
<dbReference type="InterPro" id="IPR036770">
    <property type="entry name" value="Ankyrin_rpt-contain_sf"/>
</dbReference>
<evidence type="ECO:0000313" key="2">
    <source>
        <dbReference type="EMBL" id="KAI9186195.1"/>
    </source>
</evidence>
<dbReference type="PROSITE" id="PS50297">
    <property type="entry name" value="ANK_REP_REGION"/>
    <property type="match status" value="3"/>
</dbReference>
<name>A0AAD5NWU2_ACENE</name>
<keyword evidence="3" id="KW-1185">Reference proteome</keyword>